<dbReference type="RefSeq" id="WP_257089978.1">
    <property type="nucleotide sequence ID" value="NZ_BAAAZK010000007.1"/>
</dbReference>
<protein>
    <submittedName>
        <fullName evidence="1">Uncharacterized protein</fullName>
    </submittedName>
</protein>
<proteinExistence type="predicted"/>
<evidence type="ECO:0000313" key="1">
    <source>
        <dbReference type="EMBL" id="GAA4177005.1"/>
    </source>
</evidence>
<dbReference type="Gene3D" id="3.90.930.1">
    <property type="match status" value="1"/>
</dbReference>
<accession>A0ABP8A3J6</accession>
<name>A0ABP8A3J6_9SPHI</name>
<comment type="caution">
    <text evidence="1">The sequence shown here is derived from an EMBL/GenBank/DDBJ whole genome shotgun (WGS) entry which is preliminary data.</text>
</comment>
<dbReference type="Proteomes" id="UP001500167">
    <property type="component" value="Unassembled WGS sequence"/>
</dbReference>
<sequence>MKPVVFIVIIIQLIFIARSLAQTKTYRTYYEHGNIQSITHQGIFMGCGVPVGTDSLFNRKGKLIETSTYVHIKDEKETGCHAITSYIEKTFYKSGNIKPVSQYYKVGYESEPVICDAKAYHAVREKTAPDNTE</sequence>
<organism evidence="1 2">
    <name type="scientific">Sphingobacterium ginsenosidimutans</name>
    <dbReference type="NCBI Taxonomy" id="687845"/>
    <lineage>
        <taxon>Bacteria</taxon>
        <taxon>Pseudomonadati</taxon>
        <taxon>Bacteroidota</taxon>
        <taxon>Sphingobacteriia</taxon>
        <taxon>Sphingobacteriales</taxon>
        <taxon>Sphingobacteriaceae</taxon>
        <taxon>Sphingobacterium</taxon>
    </lineage>
</organism>
<evidence type="ECO:0000313" key="2">
    <source>
        <dbReference type="Proteomes" id="UP001500167"/>
    </source>
</evidence>
<gene>
    <name evidence="1" type="ORF">GCM10022218_25110</name>
</gene>
<dbReference type="EMBL" id="BAAAZK010000007">
    <property type="protein sequence ID" value="GAA4177005.1"/>
    <property type="molecule type" value="Genomic_DNA"/>
</dbReference>
<keyword evidence="2" id="KW-1185">Reference proteome</keyword>
<reference evidence="2" key="1">
    <citation type="journal article" date="2019" name="Int. J. Syst. Evol. Microbiol.">
        <title>The Global Catalogue of Microorganisms (GCM) 10K type strain sequencing project: providing services to taxonomists for standard genome sequencing and annotation.</title>
        <authorList>
            <consortium name="The Broad Institute Genomics Platform"/>
            <consortium name="The Broad Institute Genome Sequencing Center for Infectious Disease"/>
            <person name="Wu L."/>
            <person name="Ma J."/>
        </authorList>
    </citation>
    <scope>NUCLEOTIDE SEQUENCE [LARGE SCALE GENOMIC DNA]</scope>
    <source>
        <strain evidence="2">JCM 16722</strain>
    </source>
</reference>